<dbReference type="Pfam" id="PF03972">
    <property type="entry name" value="MmgE_PrpD_N"/>
    <property type="match status" value="1"/>
</dbReference>
<dbReference type="InterPro" id="IPR045337">
    <property type="entry name" value="MmgE_PrpD_C"/>
</dbReference>
<dbReference type="PANTHER" id="PTHR16943:SF8">
    <property type="entry name" value="2-METHYLCITRATE DEHYDRATASE"/>
    <property type="match status" value="1"/>
</dbReference>
<feature type="domain" description="MmgE/PrpD N-terminal" evidence="2">
    <location>
        <begin position="4"/>
        <end position="240"/>
    </location>
</feature>
<dbReference type="Pfam" id="PF19305">
    <property type="entry name" value="MmgE_PrpD_C"/>
    <property type="match status" value="1"/>
</dbReference>
<comment type="similarity">
    <text evidence="1">Belongs to the PrpD family.</text>
</comment>
<comment type="caution">
    <text evidence="4">The sequence shown here is derived from an EMBL/GenBank/DDBJ whole genome shotgun (WGS) entry which is preliminary data.</text>
</comment>
<sequence>MTAALCDYAGAIAYELLDERTQHQAKVILVDSIASALAATRHPSVDIARTLALQARGHDGWSSTVLGTRHRSTPELAVFANCTMMRCLDHNDTYHSHDTGHPSDQIPGILAAAELAGASGREVLSATVLAYEIFCRLCDVATIRGWQSATFTAISSAAATSQVLGLSRRQTANAIALAVVSHAALKVFTHGSDGLMWLTYADANAVRQGLFAALLARQGVEGPSRPFEDENGFFERVSAGPFRLPALGGNDHGYRIHDVLVKKYGTCSHLQTAAEAALELHARLTPGVPIRSIRVVTNARTIFNCARPDRWRPDGQKAAHVSLPYCVAVVLLDGAIGEDQYTDERIHDPEVARLMQRVEVVESPAYSDRYPESSVTAIEVVDEHGAAFVAECSATEGFPQIPMTAEQVSEKFDRLAAPALSPRLRQAALDVLWNVECLEDVGLLFGLLAAD</sequence>
<dbReference type="PANTHER" id="PTHR16943">
    <property type="entry name" value="2-METHYLCITRATE DEHYDRATASE-RELATED"/>
    <property type="match status" value="1"/>
</dbReference>
<dbReference type="InterPro" id="IPR005656">
    <property type="entry name" value="MmgE_PrpD"/>
</dbReference>
<reference evidence="4 5" key="1">
    <citation type="journal article" date="2019" name="Int. J. Syst. Evol. Microbiol.">
        <title>The Global Catalogue of Microorganisms (GCM) 10K type strain sequencing project: providing services to taxonomists for standard genome sequencing and annotation.</title>
        <authorList>
            <consortium name="The Broad Institute Genomics Platform"/>
            <consortium name="The Broad Institute Genome Sequencing Center for Infectious Disease"/>
            <person name="Wu L."/>
            <person name="Ma J."/>
        </authorList>
    </citation>
    <scope>NUCLEOTIDE SEQUENCE [LARGE SCALE GENOMIC DNA]</scope>
    <source>
        <strain evidence="4 5">JCM 14942</strain>
    </source>
</reference>
<evidence type="ECO:0000259" key="3">
    <source>
        <dbReference type="Pfam" id="PF19305"/>
    </source>
</evidence>
<gene>
    <name evidence="4" type="ORF">GCM10009788_54260</name>
</gene>
<protein>
    <submittedName>
        <fullName evidence="4">MmgE/PrpD family protein</fullName>
    </submittedName>
</protein>
<evidence type="ECO:0000313" key="4">
    <source>
        <dbReference type="EMBL" id="GAA1544950.1"/>
    </source>
</evidence>
<name>A0ABN2BT38_9ACTN</name>
<dbReference type="EMBL" id="BAAAOR010000040">
    <property type="protein sequence ID" value="GAA1544950.1"/>
    <property type="molecule type" value="Genomic_DNA"/>
</dbReference>
<organism evidence="4 5">
    <name type="scientific">Nocardioides humi</name>
    <dbReference type="NCBI Taxonomy" id="449461"/>
    <lineage>
        <taxon>Bacteria</taxon>
        <taxon>Bacillati</taxon>
        <taxon>Actinomycetota</taxon>
        <taxon>Actinomycetes</taxon>
        <taxon>Propionibacteriales</taxon>
        <taxon>Nocardioidaceae</taxon>
        <taxon>Nocardioides</taxon>
    </lineage>
</organism>
<dbReference type="Gene3D" id="1.10.4100.10">
    <property type="entry name" value="2-methylcitrate dehydratase PrpD"/>
    <property type="match status" value="1"/>
</dbReference>
<accession>A0ABN2BT38</accession>
<dbReference type="InterPro" id="IPR042188">
    <property type="entry name" value="MmgE/PrpD_sf_2"/>
</dbReference>
<dbReference type="Gene3D" id="3.30.1330.120">
    <property type="entry name" value="2-methylcitrate dehydratase PrpD"/>
    <property type="match status" value="1"/>
</dbReference>
<evidence type="ECO:0000313" key="5">
    <source>
        <dbReference type="Proteomes" id="UP001500842"/>
    </source>
</evidence>
<dbReference type="InterPro" id="IPR036148">
    <property type="entry name" value="MmgE/PrpD_sf"/>
</dbReference>
<dbReference type="InterPro" id="IPR045336">
    <property type="entry name" value="MmgE_PrpD_N"/>
</dbReference>
<dbReference type="InterPro" id="IPR042183">
    <property type="entry name" value="MmgE/PrpD_sf_1"/>
</dbReference>
<feature type="domain" description="MmgE/PrpD C-terminal" evidence="3">
    <location>
        <begin position="264"/>
        <end position="433"/>
    </location>
</feature>
<evidence type="ECO:0000259" key="2">
    <source>
        <dbReference type="Pfam" id="PF03972"/>
    </source>
</evidence>
<dbReference type="SUPFAM" id="SSF103378">
    <property type="entry name" value="2-methylcitrate dehydratase PrpD"/>
    <property type="match status" value="1"/>
</dbReference>
<evidence type="ECO:0000256" key="1">
    <source>
        <dbReference type="ARBA" id="ARBA00006174"/>
    </source>
</evidence>
<dbReference type="Proteomes" id="UP001500842">
    <property type="component" value="Unassembled WGS sequence"/>
</dbReference>
<proteinExistence type="inferred from homology"/>
<keyword evidence="5" id="KW-1185">Reference proteome</keyword>